<evidence type="ECO:0000256" key="3">
    <source>
        <dbReference type="ARBA" id="ARBA00023163"/>
    </source>
</evidence>
<sequence>MRKGEETRNRILDVAEAAVLQKGFGGTSIEELIVETGITKSGFFYHFKDKNELAKALLNRYIENDERIYDEIFSRARDLMDDPLQSFLLGLKLLSELVADLPNGHPGCLVATVCYYERLFDREIQETNRNAVLAWRRRFGRMFREIMEVYSPREPVDVDQLADMVSSVLEGGIVLSKTLKEPNTLAEQVLMLRTFVRMLFLPAIESPLVAVRHDHIYGAVRSGGQL</sequence>
<dbReference type="Pfam" id="PF00440">
    <property type="entry name" value="TetR_N"/>
    <property type="match status" value="1"/>
</dbReference>
<dbReference type="PROSITE" id="PS50977">
    <property type="entry name" value="HTH_TETR_2"/>
    <property type="match status" value="1"/>
</dbReference>
<dbReference type="Proteomes" id="UP000620262">
    <property type="component" value="Unassembled WGS sequence"/>
</dbReference>
<gene>
    <name evidence="6" type="ORF">H4W29_000830</name>
</gene>
<organism evidence="6 7">
    <name type="scientific">Rhizobium viscosum</name>
    <name type="common">Arthrobacter viscosus</name>
    <dbReference type="NCBI Taxonomy" id="1673"/>
    <lineage>
        <taxon>Bacteria</taxon>
        <taxon>Pseudomonadati</taxon>
        <taxon>Pseudomonadota</taxon>
        <taxon>Alphaproteobacteria</taxon>
        <taxon>Hyphomicrobiales</taxon>
        <taxon>Rhizobiaceae</taxon>
        <taxon>Rhizobium/Agrobacterium group</taxon>
        <taxon>Rhizobium</taxon>
    </lineage>
</organism>
<feature type="domain" description="HTH tetR-type" evidence="5">
    <location>
        <begin position="5"/>
        <end position="65"/>
    </location>
</feature>
<keyword evidence="1" id="KW-0805">Transcription regulation</keyword>
<dbReference type="EMBL" id="JADBEC010000001">
    <property type="protein sequence ID" value="MBE1503649.1"/>
    <property type="molecule type" value="Genomic_DNA"/>
</dbReference>
<name>A0ABR9IKE0_RHIVS</name>
<dbReference type="PANTHER" id="PTHR47506">
    <property type="entry name" value="TRANSCRIPTIONAL REGULATORY PROTEIN"/>
    <property type="match status" value="1"/>
</dbReference>
<dbReference type="PANTHER" id="PTHR47506:SF1">
    <property type="entry name" value="HTH-TYPE TRANSCRIPTIONAL REGULATOR YJDC"/>
    <property type="match status" value="1"/>
</dbReference>
<dbReference type="RefSeq" id="WP_192727795.1">
    <property type="nucleotide sequence ID" value="NZ_BAAAVL010000001.1"/>
</dbReference>
<evidence type="ECO:0000256" key="1">
    <source>
        <dbReference type="ARBA" id="ARBA00023015"/>
    </source>
</evidence>
<accession>A0ABR9IKE0</accession>
<dbReference type="InterPro" id="IPR001647">
    <property type="entry name" value="HTH_TetR"/>
</dbReference>
<dbReference type="InterPro" id="IPR009057">
    <property type="entry name" value="Homeodomain-like_sf"/>
</dbReference>
<evidence type="ECO:0000256" key="2">
    <source>
        <dbReference type="ARBA" id="ARBA00023125"/>
    </source>
</evidence>
<dbReference type="InterPro" id="IPR036271">
    <property type="entry name" value="Tet_transcr_reg_TetR-rel_C_sf"/>
</dbReference>
<evidence type="ECO:0000313" key="6">
    <source>
        <dbReference type="EMBL" id="MBE1503649.1"/>
    </source>
</evidence>
<dbReference type="Gene3D" id="1.10.357.10">
    <property type="entry name" value="Tetracycline Repressor, domain 2"/>
    <property type="match status" value="1"/>
</dbReference>
<keyword evidence="3" id="KW-0804">Transcription</keyword>
<keyword evidence="7" id="KW-1185">Reference proteome</keyword>
<proteinExistence type="predicted"/>
<dbReference type="PRINTS" id="PR00455">
    <property type="entry name" value="HTHTETR"/>
</dbReference>
<reference evidence="6 7" key="1">
    <citation type="submission" date="2020-10" db="EMBL/GenBank/DDBJ databases">
        <title>Sequencing the genomes of 1000 actinobacteria strains.</title>
        <authorList>
            <person name="Klenk H.-P."/>
        </authorList>
    </citation>
    <scope>NUCLEOTIDE SEQUENCE [LARGE SCALE GENOMIC DNA]</scope>
    <source>
        <strain evidence="6 7">DSM 7307</strain>
    </source>
</reference>
<evidence type="ECO:0000259" key="5">
    <source>
        <dbReference type="PROSITE" id="PS50977"/>
    </source>
</evidence>
<protein>
    <submittedName>
        <fullName evidence="6">AcrR family transcriptional regulator</fullName>
    </submittedName>
</protein>
<dbReference type="SUPFAM" id="SSF48498">
    <property type="entry name" value="Tetracyclin repressor-like, C-terminal domain"/>
    <property type="match status" value="1"/>
</dbReference>
<evidence type="ECO:0000313" key="7">
    <source>
        <dbReference type="Proteomes" id="UP000620262"/>
    </source>
</evidence>
<evidence type="ECO:0000256" key="4">
    <source>
        <dbReference type="PROSITE-ProRule" id="PRU00335"/>
    </source>
</evidence>
<dbReference type="SUPFAM" id="SSF46689">
    <property type="entry name" value="Homeodomain-like"/>
    <property type="match status" value="1"/>
</dbReference>
<feature type="DNA-binding region" description="H-T-H motif" evidence="4">
    <location>
        <begin position="28"/>
        <end position="47"/>
    </location>
</feature>
<keyword evidence="2 4" id="KW-0238">DNA-binding</keyword>
<comment type="caution">
    <text evidence="6">The sequence shown here is derived from an EMBL/GenBank/DDBJ whole genome shotgun (WGS) entry which is preliminary data.</text>
</comment>